<reference evidence="1" key="1">
    <citation type="journal article" date="2012" name="Proc. Natl. Acad. Sci. U.S.A.">
        <title>Antigenic diversity is generated by distinct evolutionary mechanisms in African trypanosome species.</title>
        <authorList>
            <person name="Jackson A.P."/>
            <person name="Berry A."/>
            <person name="Aslett M."/>
            <person name="Allison H.C."/>
            <person name="Burton P."/>
            <person name="Vavrova-Anderson J."/>
            <person name="Brown R."/>
            <person name="Browne H."/>
            <person name="Corton N."/>
            <person name="Hauser H."/>
            <person name="Gamble J."/>
            <person name="Gilderthorp R."/>
            <person name="Marcello L."/>
            <person name="McQuillan J."/>
            <person name="Otto T.D."/>
            <person name="Quail M.A."/>
            <person name="Sanders M.J."/>
            <person name="van Tonder A."/>
            <person name="Ginger M.L."/>
            <person name="Field M.C."/>
            <person name="Barry J.D."/>
            <person name="Hertz-Fowler C."/>
            <person name="Berriman M."/>
        </authorList>
    </citation>
    <scope>NUCLEOTIDE SEQUENCE</scope>
    <source>
        <strain evidence="1">Y486</strain>
    </source>
</reference>
<dbReference type="InterPro" id="IPR002110">
    <property type="entry name" value="Ankyrin_rpt"/>
</dbReference>
<organism evidence="1">
    <name type="scientific">Trypanosoma vivax (strain Y486)</name>
    <dbReference type="NCBI Taxonomy" id="1055687"/>
    <lineage>
        <taxon>Eukaryota</taxon>
        <taxon>Discoba</taxon>
        <taxon>Euglenozoa</taxon>
        <taxon>Kinetoplastea</taxon>
        <taxon>Metakinetoplastina</taxon>
        <taxon>Trypanosomatida</taxon>
        <taxon>Trypanosomatidae</taxon>
        <taxon>Trypanosoma</taxon>
        <taxon>Duttonella</taxon>
    </lineage>
</organism>
<dbReference type="Pfam" id="PF12796">
    <property type="entry name" value="Ank_2"/>
    <property type="match status" value="1"/>
</dbReference>
<proteinExistence type="predicted"/>
<dbReference type="OMA" id="DINSWGR"/>
<dbReference type="AlphaFoldDB" id="G0U8C3"/>
<name>G0U8C3_TRYVY</name>
<dbReference type="Gene3D" id="1.25.40.20">
    <property type="entry name" value="Ankyrin repeat-containing domain"/>
    <property type="match status" value="1"/>
</dbReference>
<dbReference type="EMBL" id="HE573027">
    <property type="protein sequence ID" value="CCC53846.1"/>
    <property type="molecule type" value="Genomic_DNA"/>
</dbReference>
<dbReference type="VEuPathDB" id="TriTrypDB:TvY486_1113300"/>
<dbReference type="SUPFAM" id="SSF48403">
    <property type="entry name" value="Ankyrin repeat"/>
    <property type="match status" value="1"/>
</dbReference>
<accession>G0U8C3</accession>
<dbReference type="InterPro" id="IPR036770">
    <property type="entry name" value="Ankyrin_rpt-contain_sf"/>
</dbReference>
<gene>
    <name evidence="1" type="ORF">TVY486_1113300</name>
</gene>
<protein>
    <submittedName>
        <fullName evidence="1">Putative ankyrin repeat protein</fullName>
    </submittedName>
</protein>
<sequence length="165" mass="18090">MPYPHVLQCRESSREATRVKYDVSVTTDGVVLRSPPANSKCVIQNIFTAACDGDVPAIQMFLLRGDDINSWGRPAPNYGTTFNRCSHFQATPLCFAAAYGREKAVSMLLSAGADPMKPSTTGVRPLEYAKHRSYAAIVEMLMVAEREQHNQPSQNGNSNATDVTH</sequence>
<evidence type="ECO:0000313" key="1">
    <source>
        <dbReference type="EMBL" id="CCC53846.1"/>
    </source>
</evidence>